<keyword evidence="3" id="KW-1185">Reference proteome</keyword>
<dbReference type="EMBL" id="SRLO01000593">
    <property type="protein sequence ID" value="TNN51135.1"/>
    <property type="molecule type" value="Genomic_DNA"/>
</dbReference>
<proteinExistence type="predicted"/>
<feature type="compositionally biased region" description="Basic and acidic residues" evidence="1">
    <location>
        <begin position="88"/>
        <end position="98"/>
    </location>
</feature>
<protein>
    <submittedName>
        <fullName evidence="2">Uncharacterized protein</fullName>
    </submittedName>
</protein>
<evidence type="ECO:0000313" key="3">
    <source>
        <dbReference type="Proteomes" id="UP000314294"/>
    </source>
</evidence>
<evidence type="ECO:0000313" key="2">
    <source>
        <dbReference type="EMBL" id="TNN51135.1"/>
    </source>
</evidence>
<feature type="region of interest" description="Disordered" evidence="1">
    <location>
        <begin position="85"/>
        <end position="107"/>
    </location>
</feature>
<reference evidence="2 3" key="1">
    <citation type="submission" date="2019-03" db="EMBL/GenBank/DDBJ databases">
        <title>First draft genome of Liparis tanakae, snailfish: a comprehensive survey of snailfish specific genes.</title>
        <authorList>
            <person name="Kim W."/>
            <person name="Song I."/>
            <person name="Jeong J.-H."/>
            <person name="Kim D."/>
            <person name="Kim S."/>
            <person name="Ryu S."/>
            <person name="Song J.Y."/>
            <person name="Lee S.K."/>
        </authorList>
    </citation>
    <scope>NUCLEOTIDE SEQUENCE [LARGE SCALE GENOMIC DNA]</scope>
    <source>
        <tissue evidence="2">Muscle</tissue>
    </source>
</reference>
<dbReference type="AlphaFoldDB" id="A0A4Z2GDD1"/>
<name>A0A4Z2GDD1_9TELE</name>
<sequence length="127" mass="13880">MNPTAQRTLALVPVSRSVRALEPGDSSSTPSLIEREEELACCGGSPRCVFYTIGSRWTWKDPDEGDTFLHALALLPPFLDGVDGASYPRDKTVNRDPPDVGNPPDPSRISCHNEIFLPFPKVSPFSP</sequence>
<dbReference type="Proteomes" id="UP000314294">
    <property type="component" value="Unassembled WGS sequence"/>
</dbReference>
<evidence type="ECO:0000256" key="1">
    <source>
        <dbReference type="SAM" id="MobiDB-lite"/>
    </source>
</evidence>
<comment type="caution">
    <text evidence="2">The sequence shown here is derived from an EMBL/GenBank/DDBJ whole genome shotgun (WGS) entry which is preliminary data.</text>
</comment>
<accession>A0A4Z2GDD1</accession>
<gene>
    <name evidence="2" type="ORF">EYF80_038656</name>
</gene>
<organism evidence="2 3">
    <name type="scientific">Liparis tanakae</name>
    <name type="common">Tanaka's snailfish</name>
    <dbReference type="NCBI Taxonomy" id="230148"/>
    <lineage>
        <taxon>Eukaryota</taxon>
        <taxon>Metazoa</taxon>
        <taxon>Chordata</taxon>
        <taxon>Craniata</taxon>
        <taxon>Vertebrata</taxon>
        <taxon>Euteleostomi</taxon>
        <taxon>Actinopterygii</taxon>
        <taxon>Neopterygii</taxon>
        <taxon>Teleostei</taxon>
        <taxon>Neoteleostei</taxon>
        <taxon>Acanthomorphata</taxon>
        <taxon>Eupercaria</taxon>
        <taxon>Perciformes</taxon>
        <taxon>Cottioidei</taxon>
        <taxon>Cottales</taxon>
        <taxon>Liparidae</taxon>
        <taxon>Liparis</taxon>
    </lineage>
</organism>